<evidence type="ECO:0000256" key="2">
    <source>
        <dbReference type="ARBA" id="ARBA00022574"/>
    </source>
</evidence>
<dbReference type="Gene3D" id="3.40.630.10">
    <property type="entry name" value="Zn peptidases"/>
    <property type="match status" value="1"/>
</dbReference>
<dbReference type="GO" id="GO:0006751">
    <property type="term" value="P:glutathione catabolic process"/>
    <property type="evidence" value="ECO:0007669"/>
    <property type="project" value="InterPro"/>
</dbReference>
<keyword evidence="11" id="KW-1185">Reference proteome</keyword>
<dbReference type="GO" id="GO:0008233">
    <property type="term" value="F:peptidase activity"/>
    <property type="evidence" value="ECO:0007669"/>
    <property type="project" value="UniProtKB-KW"/>
</dbReference>
<evidence type="ECO:0000256" key="3">
    <source>
        <dbReference type="ARBA" id="ARBA00022670"/>
    </source>
</evidence>
<dbReference type="InterPro" id="IPR011650">
    <property type="entry name" value="Peptidase_M20_dimer"/>
</dbReference>
<evidence type="ECO:0000256" key="5">
    <source>
        <dbReference type="ARBA" id="ARBA00022737"/>
    </source>
</evidence>
<dbReference type="PROSITE" id="PS50082">
    <property type="entry name" value="WD_REPEATS_2"/>
    <property type="match status" value="2"/>
</dbReference>
<dbReference type="SMART" id="SM00320">
    <property type="entry name" value="WD40"/>
    <property type="match status" value="6"/>
</dbReference>
<evidence type="ECO:0000313" key="11">
    <source>
        <dbReference type="Proteomes" id="UP001218218"/>
    </source>
</evidence>
<evidence type="ECO:0000256" key="6">
    <source>
        <dbReference type="ARBA" id="ARBA00022801"/>
    </source>
</evidence>
<keyword evidence="4" id="KW-0479">Metal-binding</keyword>
<dbReference type="PROSITE" id="PS00678">
    <property type="entry name" value="WD_REPEATS_1"/>
    <property type="match status" value="1"/>
</dbReference>
<dbReference type="EMBL" id="JARIHO010000002">
    <property type="protein sequence ID" value="KAJ7366572.1"/>
    <property type="molecule type" value="Genomic_DNA"/>
</dbReference>
<evidence type="ECO:0000256" key="8">
    <source>
        <dbReference type="SAM" id="MobiDB-lite"/>
    </source>
</evidence>
<accession>A0AAD7F2P0</accession>
<dbReference type="GO" id="GO:0046872">
    <property type="term" value="F:metal ion binding"/>
    <property type="evidence" value="ECO:0007669"/>
    <property type="project" value="UniProtKB-KW"/>
</dbReference>
<feature type="domain" description="Peptidase M20 dimerisation" evidence="9">
    <location>
        <begin position="609"/>
        <end position="741"/>
    </location>
</feature>
<evidence type="ECO:0000256" key="1">
    <source>
        <dbReference type="ARBA" id="ARBA00006247"/>
    </source>
</evidence>
<feature type="compositionally biased region" description="Basic and acidic residues" evidence="8">
    <location>
        <begin position="195"/>
        <end position="206"/>
    </location>
</feature>
<feature type="region of interest" description="Disordered" evidence="8">
    <location>
        <begin position="159"/>
        <end position="183"/>
    </location>
</feature>
<dbReference type="PRINTS" id="PR00320">
    <property type="entry name" value="GPROTEINBRPT"/>
</dbReference>
<gene>
    <name evidence="10" type="ORF">DFH08DRAFT_679753</name>
</gene>
<evidence type="ECO:0000259" key="9">
    <source>
        <dbReference type="Pfam" id="PF07687"/>
    </source>
</evidence>
<dbReference type="InterPro" id="IPR015943">
    <property type="entry name" value="WD40/YVTN_repeat-like_dom_sf"/>
</dbReference>
<keyword evidence="3" id="KW-0645">Protease</keyword>
<dbReference type="SUPFAM" id="SSF53187">
    <property type="entry name" value="Zn-dependent exopeptidases"/>
    <property type="match status" value="1"/>
</dbReference>
<dbReference type="InterPro" id="IPR017149">
    <property type="entry name" value="GSH_degradosome_Dug2"/>
</dbReference>
<organism evidence="10 11">
    <name type="scientific">Mycena albidolilacea</name>
    <dbReference type="NCBI Taxonomy" id="1033008"/>
    <lineage>
        <taxon>Eukaryota</taxon>
        <taxon>Fungi</taxon>
        <taxon>Dikarya</taxon>
        <taxon>Basidiomycota</taxon>
        <taxon>Agaricomycotina</taxon>
        <taxon>Agaricomycetes</taxon>
        <taxon>Agaricomycetidae</taxon>
        <taxon>Agaricales</taxon>
        <taxon>Marasmiineae</taxon>
        <taxon>Mycenaceae</taxon>
        <taxon>Mycena</taxon>
    </lineage>
</organism>
<reference evidence="10" key="1">
    <citation type="submission" date="2023-03" db="EMBL/GenBank/DDBJ databases">
        <title>Massive genome expansion in bonnet fungi (Mycena s.s.) driven by repeated elements and novel gene families across ecological guilds.</title>
        <authorList>
            <consortium name="Lawrence Berkeley National Laboratory"/>
            <person name="Harder C.B."/>
            <person name="Miyauchi S."/>
            <person name="Viragh M."/>
            <person name="Kuo A."/>
            <person name="Thoen E."/>
            <person name="Andreopoulos B."/>
            <person name="Lu D."/>
            <person name="Skrede I."/>
            <person name="Drula E."/>
            <person name="Henrissat B."/>
            <person name="Morin E."/>
            <person name="Kohler A."/>
            <person name="Barry K."/>
            <person name="LaButti K."/>
            <person name="Morin E."/>
            <person name="Salamov A."/>
            <person name="Lipzen A."/>
            <person name="Mereny Z."/>
            <person name="Hegedus B."/>
            <person name="Baldrian P."/>
            <person name="Stursova M."/>
            <person name="Weitz H."/>
            <person name="Taylor A."/>
            <person name="Grigoriev I.V."/>
            <person name="Nagy L.G."/>
            <person name="Martin F."/>
            <person name="Kauserud H."/>
        </authorList>
    </citation>
    <scope>NUCLEOTIDE SEQUENCE</scope>
    <source>
        <strain evidence="10">CBHHK002</strain>
    </source>
</reference>
<dbReference type="PROSITE" id="PS50294">
    <property type="entry name" value="WD_REPEATS_REGION"/>
    <property type="match status" value="1"/>
</dbReference>
<dbReference type="Pfam" id="PF00400">
    <property type="entry name" value="WD40"/>
    <property type="match status" value="3"/>
</dbReference>
<keyword evidence="2 7" id="KW-0853">WD repeat</keyword>
<dbReference type="InterPro" id="IPR020472">
    <property type="entry name" value="WD40_PAC1"/>
</dbReference>
<evidence type="ECO:0000256" key="4">
    <source>
        <dbReference type="ARBA" id="ARBA00022723"/>
    </source>
</evidence>
<keyword evidence="5" id="KW-0677">Repeat</keyword>
<dbReference type="PANTHER" id="PTHR43270:SF8">
    <property type="entry name" value="DI- AND TRIPEPTIDASE DUG2-RELATED"/>
    <property type="match status" value="1"/>
</dbReference>
<dbReference type="InterPro" id="IPR036322">
    <property type="entry name" value="WD40_repeat_dom_sf"/>
</dbReference>
<feature type="compositionally biased region" description="Polar residues" evidence="8">
    <location>
        <begin position="165"/>
        <end position="175"/>
    </location>
</feature>
<dbReference type="GO" id="GO:0006508">
    <property type="term" value="P:proteolysis"/>
    <property type="evidence" value="ECO:0007669"/>
    <property type="project" value="UniProtKB-KW"/>
</dbReference>
<dbReference type="InterPro" id="IPR019775">
    <property type="entry name" value="WD40_repeat_CS"/>
</dbReference>
<proteinExistence type="inferred from homology"/>
<dbReference type="PIRSF" id="PIRSF037237">
    <property type="entry name" value="Peptidase_WD_repeats_DUG2"/>
    <property type="match status" value="1"/>
</dbReference>
<feature type="repeat" description="WD" evidence="7">
    <location>
        <begin position="376"/>
        <end position="399"/>
    </location>
</feature>
<dbReference type="Gene3D" id="2.130.10.10">
    <property type="entry name" value="YVTN repeat-like/Quinoprotein amine dehydrogenase"/>
    <property type="match status" value="2"/>
</dbReference>
<comment type="caution">
    <text evidence="10">The sequence shown here is derived from an EMBL/GenBank/DDBJ whole genome shotgun (WGS) entry which is preliminary data.</text>
</comment>
<dbReference type="InterPro" id="IPR051458">
    <property type="entry name" value="Cyt/Met_Dipeptidase"/>
</dbReference>
<dbReference type="InterPro" id="IPR001680">
    <property type="entry name" value="WD40_rpt"/>
</dbReference>
<evidence type="ECO:0000313" key="10">
    <source>
        <dbReference type="EMBL" id="KAJ7366572.1"/>
    </source>
</evidence>
<sequence length="858" mass="93521">MLTDGAAASLSRNLWQSDTSPGIPPLLHSLRELRSVLSLAASDLYIFCGSQGQDIPVWDKKTFRLKDNLRGHTGSVLALAYAEDRKWLFSSSGDSTVRIWSTTTLTPVYVLTPYLETGAGDLFSLAWSPSLQTIYVGCQNTSLQWYHFDSAHHPAGEGAAHLSHISGSASGTSTPRKPHKFFDSYPQYERRPADIHAKNGSRDTSPHSDSSVPRPRAYLDIPPENVIDSAHYGYIYCMALFADEKGVRLATGGGDEFVKIWECSGKEPTELHAFECNNGAIYSLVVKDETVYAGCQDGSVKVLDMETKTLVRTIIVQEGIDVLSMSMINSDLYTCSANGVAQRFSASFDCTASWHAHNGFVLSSIITPGNSKDHCYLITGGNDDHVKVWELTSPLEADSLADNSRIVLPSLNSHTSDTLTYALSKFISIPSVSSSPSHREDCRQAAIWLKKCLSQLGAKSCLLPVGEGINPLVFGTFSGARTDNKQSKPRVLFYGHYDVISAPSEGWDSEPFTMAGRNGYLYGRGVTDNKGPILAVACAVANLLASRSLGVDVVFLIEGEEECGSTGFGEAVRQHKDLIGDVDAILVSNSTWIAEDTPCITYGLRGVVHCSLEISSSLPDLHSGIEGGAVVEPLLDMVQLLATLTDAQHQVRIPGFYDQVRQQTAAEKELYQRLATITGRPASSLSSRWREPSLTVHSIEISGPKNSTVIPGTIKSQVSLRIVPDQDLDSIAKSLVAHLQTSFGNLKSPNKLKVSVENTANWWLGELDDFWFKALESAVQDEWGMEPLRIREGGTIPSVPFLEKEFGCHALHLPMGQSSDQAHLPNERISLDNLRRGRSVIERFLSTVGEKGPISSAP</sequence>
<dbReference type="PANTHER" id="PTHR43270">
    <property type="entry name" value="BETA-ALA-HIS DIPEPTIDASE"/>
    <property type="match status" value="1"/>
</dbReference>
<feature type="region of interest" description="Disordered" evidence="8">
    <location>
        <begin position="195"/>
        <end position="216"/>
    </location>
</feature>
<dbReference type="SUPFAM" id="SSF50978">
    <property type="entry name" value="WD40 repeat-like"/>
    <property type="match status" value="1"/>
</dbReference>
<dbReference type="Pfam" id="PF07687">
    <property type="entry name" value="M20_dimer"/>
    <property type="match status" value="1"/>
</dbReference>
<dbReference type="AlphaFoldDB" id="A0AAD7F2P0"/>
<protein>
    <recommendedName>
        <fullName evidence="9">Peptidase M20 dimerisation domain-containing protein</fullName>
    </recommendedName>
</protein>
<keyword evidence="6" id="KW-0378">Hydrolase</keyword>
<evidence type="ECO:0000256" key="7">
    <source>
        <dbReference type="PROSITE-ProRule" id="PRU00221"/>
    </source>
</evidence>
<name>A0AAD7F2P0_9AGAR</name>
<dbReference type="Gene3D" id="3.30.70.360">
    <property type="match status" value="1"/>
</dbReference>
<dbReference type="Pfam" id="PF01546">
    <property type="entry name" value="Peptidase_M20"/>
    <property type="match status" value="1"/>
</dbReference>
<dbReference type="Proteomes" id="UP001218218">
    <property type="component" value="Unassembled WGS sequence"/>
</dbReference>
<dbReference type="InterPro" id="IPR002933">
    <property type="entry name" value="Peptidase_M20"/>
</dbReference>
<comment type="similarity">
    <text evidence="1">Belongs to the peptidase M20A family.</text>
</comment>
<feature type="repeat" description="WD" evidence="7">
    <location>
        <begin position="69"/>
        <end position="110"/>
    </location>
</feature>